<organism evidence="1 2">
    <name type="scientific">Trametes sanguinea</name>
    <dbReference type="NCBI Taxonomy" id="158606"/>
    <lineage>
        <taxon>Eukaryota</taxon>
        <taxon>Fungi</taxon>
        <taxon>Dikarya</taxon>
        <taxon>Basidiomycota</taxon>
        <taxon>Agaricomycotina</taxon>
        <taxon>Agaricomycetes</taxon>
        <taxon>Polyporales</taxon>
        <taxon>Polyporaceae</taxon>
        <taxon>Trametes</taxon>
    </lineage>
</organism>
<dbReference type="EMBL" id="JANSHE010000022">
    <property type="protein sequence ID" value="KAJ3019039.1"/>
    <property type="molecule type" value="Genomic_DNA"/>
</dbReference>
<accession>A0ACC1QCC2</accession>
<comment type="caution">
    <text evidence="1">The sequence shown here is derived from an EMBL/GenBank/DDBJ whole genome shotgun (WGS) entry which is preliminary data.</text>
</comment>
<gene>
    <name evidence="1" type="ORF">NUW54_g183</name>
</gene>
<reference evidence="1" key="1">
    <citation type="submission" date="2022-08" db="EMBL/GenBank/DDBJ databases">
        <title>Genome Sequence of Pycnoporus sanguineus.</title>
        <authorList>
            <person name="Buettner E."/>
        </authorList>
    </citation>
    <scope>NUCLEOTIDE SEQUENCE</scope>
    <source>
        <strain evidence="1">CG-C14</strain>
    </source>
</reference>
<dbReference type="Proteomes" id="UP001144978">
    <property type="component" value="Unassembled WGS sequence"/>
</dbReference>
<keyword evidence="2" id="KW-1185">Reference proteome</keyword>
<name>A0ACC1QCC2_9APHY</name>
<evidence type="ECO:0000313" key="2">
    <source>
        <dbReference type="Proteomes" id="UP001144978"/>
    </source>
</evidence>
<proteinExistence type="predicted"/>
<protein>
    <submittedName>
        <fullName evidence="1">Uncharacterized protein</fullName>
    </submittedName>
</protein>
<evidence type="ECO:0000313" key="1">
    <source>
        <dbReference type="EMBL" id="KAJ3019039.1"/>
    </source>
</evidence>
<sequence>MSAAGSEYGGSTYERSEPRPDKPLVVKCVYEDRGNKKISYSNARSCTYDVLRKQIEKTYGLDSTPFHIAYIDDDTETIYITNEADLTEAINYFKPTVNDDAPLSSAASILSGRSFPYPIRVRLSAWRSTGAGTGAGSHCRIPRYLPMSSRTTLSR</sequence>